<accession>A0A7J7NXB8</accession>
<dbReference type="EMBL" id="JACGCM010000455">
    <property type="protein sequence ID" value="KAF6171847.1"/>
    <property type="molecule type" value="Genomic_DNA"/>
</dbReference>
<feature type="domain" description="DUF8040" evidence="1">
    <location>
        <begin position="77"/>
        <end position="143"/>
    </location>
</feature>
<evidence type="ECO:0000313" key="2">
    <source>
        <dbReference type="EMBL" id="KAF6171847.1"/>
    </source>
</evidence>
<dbReference type="Pfam" id="PF26138">
    <property type="entry name" value="DUF8040"/>
    <property type="match status" value="1"/>
</dbReference>
<evidence type="ECO:0000259" key="1">
    <source>
        <dbReference type="Pfam" id="PF26138"/>
    </source>
</evidence>
<dbReference type="Proteomes" id="UP000541444">
    <property type="component" value="Unassembled WGS sequence"/>
</dbReference>
<protein>
    <recommendedName>
        <fullName evidence="1">DUF8040 domain-containing protein</fullName>
    </recommendedName>
</protein>
<gene>
    <name evidence="2" type="ORF">GIB67_007368</name>
</gene>
<reference evidence="2 3" key="1">
    <citation type="journal article" date="2020" name="IScience">
        <title>Genome Sequencing of the Endangered Kingdonia uniflora (Circaeasteraceae, Ranunculales) Reveals Potential Mechanisms of Evolutionary Specialization.</title>
        <authorList>
            <person name="Sun Y."/>
            <person name="Deng T."/>
            <person name="Zhang A."/>
            <person name="Moore M.J."/>
            <person name="Landis J.B."/>
            <person name="Lin N."/>
            <person name="Zhang H."/>
            <person name="Zhang X."/>
            <person name="Huang J."/>
            <person name="Zhang X."/>
            <person name="Sun H."/>
            <person name="Wang H."/>
        </authorList>
    </citation>
    <scope>NUCLEOTIDE SEQUENCE [LARGE SCALE GENOMIC DNA]</scope>
    <source>
        <strain evidence="2">TB1705</strain>
        <tissue evidence="2">Leaf</tissue>
    </source>
</reference>
<dbReference type="OrthoDB" id="1681765at2759"/>
<sequence length="197" mass="21923">MEMKVMVMYVVAATSVLTEDPVQLELYPTKNVRNDDFQEIVVTHARVQNQSLLFAVVLTSRPHVIRNAKPVYAHYLSLLSGPATNMYNMMTIDPDSFRSLVAHFRETGLLKDNMHIDVEEKLAIFMHIIAHKMSNRAVNSRYEVGGGDNNENVDGELLPNAILSGAAERKASIILRDIIVAELALAHNAQNVNSAPN</sequence>
<keyword evidence="3" id="KW-1185">Reference proteome</keyword>
<evidence type="ECO:0000313" key="3">
    <source>
        <dbReference type="Proteomes" id="UP000541444"/>
    </source>
</evidence>
<proteinExistence type="predicted"/>
<dbReference type="AlphaFoldDB" id="A0A7J7NXB8"/>
<dbReference type="InterPro" id="IPR058353">
    <property type="entry name" value="DUF8040"/>
</dbReference>
<organism evidence="2 3">
    <name type="scientific">Kingdonia uniflora</name>
    <dbReference type="NCBI Taxonomy" id="39325"/>
    <lineage>
        <taxon>Eukaryota</taxon>
        <taxon>Viridiplantae</taxon>
        <taxon>Streptophyta</taxon>
        <taxon>Embryophyta</taxon>
        <taxon>Tracheophyta</taxon>
        <taxon>Spermatophyta</taxon>
        <taxon>Magnoliopsida</taxon>
        <taxon>Ranunculales</taxon>
        <taxon>Circaeasteraceae</taxon>
        <taxon>Kingdonia</taxon>
    </lineage>
</organism>
<comment type="caution">
    <text evidence="2">The sequence shown here is derived from an EMBL/GenBank/DDBJ whole genome shotgun (WGS) entry which is preliminary data.</text>
</comment>
<name>A0A7J7NXB8_9MAGN</name>